<evidence type="ECO:0000259" key="6">
    <source>
        <dbReference type="Pfam" id="PF25973"/>
    </source>
</evidence>
<dbReference type="InterPro" id="IPR058649">
    <property type="entry name" value="CzcB_C"/>
</dbReference>
<dbReference type="InterPro" id="IPR058792">
    <property type="entry name" value="Beta-barrel_RND_2"/>
</dbReference>
<proteinExistence type="inferred from homology"/>
<dbReference type="InterPro" id="IPR051909">
    <property type="entry name" value="MFP_Cation_Efflux"/>
</dbReference>
<dbReference type="Gene3D" id="2.40.50.100">
    <property type="match status" value="1"/>
</dbReference>
<evidence type="ECO:0000256" key="4">
    <source>
        <dbReference type="SAM" id="SignalP"/>
    </source>
</evidence>
<keyword evidence="9" id="KW-1185">Reference proteome</keyword>
<dbReference type="GO" id="GO:0022857">
    <property type="term" value="F:transmembrane transporter activity"/>
    <property type="evidence" value="ECO:0007669"/>
    <property type="project" value="InterPro"/>
</dbReference>
<gene>
    <name evidence="8" type="ORF">C7S18_08555</name>
</gene>
<evidence type="ECO:0000259" key="7">
    <source>
        <dbReference type="Pfam" id="PF25975"/>
    </source>
</evidence>
<dbReference type="OrthoDB" id="9806939at2"/>
<evidence type="ECO:0000259" key="5">
    <source>
        <dbReference type="Pfam" id="PF25954"/>
    </source>
</evidence>
<feature type="signal peptide" evidence="4">
    <location>
        <begin position="1"/>
        <end position="20"/>
    </location>
</feature>
<protein>
    <submittedName>
        <fullName evidence="8">Efflux RND transporter periplasmic adaptor subunit</fullName>
    </submittedName>
</protein>
<dbReference type="RefSeq" id="WP_106891165.1">
    <property type="nucleotide sequence ID" value="NZ_CP027860.1"/>
</dbReference>
<dbReference type="Gene3D" id="2.40.30.170">
    <property type="match status" value="1"/>
</dbReference>
<feature type="domain" description="CzcB-like barrel-sandwich hybrid" evidence="6">
    <location>
        <begin position="114"/>
        <end position="242"/>
    </location>
</feature>
<evidence type="ECO:0000313" key="9">
    <source>
        <dbReference type="Proteomes" id="UP000241074"/>
    </source>
</evidence>
<dbReference type="GO" id="GO:0016020">
    <property type="term" value="C:membrane"/>
    <property type="evidence" value="ECO:0007669"/>
    <property type="project" value="InterPro"/>
</dbReference>
<dbReference type="Pfam" id="PF25973">
    <property type="entry name" value="BSH_CzcB"/>
    <property type="match status" value="1"/>
</dbReference>
<dbReference type="Gene3D" id="1.10.287.470">
    <property type="entry name" value="Helix hairpin bin"/>
    <property type="match status" value="1"/>
</dbReference>
<dbReference type="GO" id="GO:0060003">
    <property type="term" value="P:copper ion export"/>
    <property type="evidence" value="ECO:0007669"/>
    <property type="project" value="TreeGrafter"/>
</dbReference>
<dbReference type="InterPro" id="IPR006143">
    <property type="entry name" value="RND_pump_MFP"/>
</dbReference>
<dbReference type="GO" id="GO:0030288">
    <property type="term" value="C:outer membrane-bounded periplasmic space"/>
    <property type="evidence" value="ECO:0007669"/>
    <property type="project" value="TreeGrafter"/>
</dbReference>
<dbReference type="Pfam" id="PF25954">
    <property type="entry name" value="Beta-barrel_RND_2"/>
    <property type="match status" value="1"/>
</dbReference>
<keyword evidence="4" id="KW-0732">Signal</keyword>
<dbReference type="NCBIfam" id="TIGR01730">
    <property type="entry name" value="RND_mfp"/>
    <property type="match status" value="1"/>
</dbReference>
<dbReference type="PANTHER" id="PTHR30097">
    <property type="entry name" value="CATION EFFLUX SYSTEM PROTEIN CUSB"/>
    <property type="match status" value="1"/>
</dbReference>
<organism evidence="8 9">
    <name type="scientific">Ahniella affigens</name>
    <dbReference type="NCBI Taxonomy" id="2021234"/>
    <lineage>
        <taxon>Bacteria</taxon>
        <taxon>Pseudomonadati</taxon>
        <taxon>Pseudomonadota</taxon>
        <taxon>Gammaproteobacteria</taxon>
        <taxon>Lysobacterales</taxon>
        <taxon>Rhodanobacteraceae</taxon>
        <taxon>Ahniella</taxon>
    </lineage>
</organism>
<dbReference type="PROSITE" id="PS51257">
    <property type="entry name" value="PROKAR_LIPOPROTEIN"/>
    <property type="match status" value="1"/>
</dbReference>
<reference evidence="8 9" key="2">
    <citation type="submission" date="2018-03" db="EMBL/GenBank/DDBJ databases">
        <authorList>
            <person name="Keele B.F."/>
        </authorList>
    </citation>
    <scope>NUCLEOTIDE SEQUENCE [LARGE SCALE GENOMIC DNA]</scope>
    <source>
        <strain evidence="8 9">D13</strain>
    </source>
</reference>
<dbReference type="GO" id="GO:0015679">
    <property type="term" value="P:plasma membrane copper ion transport"/>
    <property type="evidence" value="ECO:0007669"/>
    <property type="project" value="TreeGrafter"/>
</dbReference>
<dbReference type="InterPro" id="IPR058647">
    <property type="entry name" value="BSH_CzcB-like"/>
</dbReference>
<dbReference type="SUPFAM" id="SSF111369">
    <property type="entry name" value="HlyD-like secretion proteins"/>
    <property type="match status" value="1"/>
</dbReference>
<feature type="compositionally biased region" description="Acidic residues" evidence="3">
    <location>
        <begin position="46"/>
        <end position="55"/>
    </location>
</feature>
<feature type="domain" description="CusB-like beta-barrel" evidence="5">
    <location>
        <begin position="246"/>
        <end position="317"/>
    </location>
</feature>
<evidence type="ECO:0000313" key="8">
    <source>
        <dbReference type="EMBL" id="AVP97241.1"/>
    </source>
</evidence>
<dbReference type="Proteomes" id="UP000241074">
    <property type="component" value="Chromosome"/>
</dbReference>
<sequence>MNRFSTATASLLLAAMLALTACGDDAERPEGVAAKPAAQAKAEEPHAEEDGDEHDDEHAGEDVDEHGEQGMEPIRMNAEAMQAAGIRVAALAPAALREELRAPGEVVDNAYGTTLITPRVEALVVRRHAKLGDEVKAGAPLVTLSSVEVATAQGTLSIAEQDWKRVQALGKEAVSGRRYSEAQVAVEQARATARAYGLEPGAKGAANGEFTLHAPHAGRLTEDAFVVGERIEPGRTLFRLVDESIVWVDAKLPADAARRVAVDSPARVVLGDVTLPGKVVQRAHRTAENTRNALVRIEVANTGDQLHGGDYVEAYLDAGGEAEPQLAVPTDALLQLEGETIVFRQDEDGTLTPVAVRVGAVVGGRTIVLDGLAAGNAIVVEGAYALKAQMLKSQLGEGHAH</sequence>
<dbReference type="KEGG" id="xba:C7S18_08555"/>
<dbReference type="GO" id="GO:0046914">
    <property type="term" value="F:transition metal ion binding"/>
    <property type="evidence" value="ECO:0007669"/>
    <property type="project" value="TreeGrafter"/>
</dbReference>
<name>A0A2P1PQZ1_9GAMM</name>
<evidence type="ECO:0000256" key="1">
    <source>
        <dbReference type="ARBA" id="ARBA00009477"/>
    </source>
</evidence>
<dbReference type="AlphaFoldDB" id="A0A2P1PQZ1"/>
<accession>A0A2P1PQZ1</accession>
<evidence type="ECO:0000256" key="3">
    <source>
        <dbReference type="SAM" id="MobiDB-lite"/>
    </source>
</evidence>
<dbReference type="EMBL" id="CP027860">
    <property type="protein sequence ID" value="AVP97241.1"/>
    <property type="molecule type" value="Genomic_DNA"/>
</dbReference>
<keyword evidence="2" id="KW-0813">Transport</keyword>
<feature type="compositionally biased region" description="Basic and acidic residues" evidence="3">
    <location>
        <begin position="56"/>
        <end position="67"/>
    </location>
</feature>
<reference evidence="8 9" key="1">
    <citation type="submission" date="2018-03" db="EMBL/GenBank/DDBJ databases">
        <title>Ahniella affigens gen. nov., sp. nov., a gammaproteobacterium isolated from sandy soil near a stream.</title>
        <authorList>
            <person name="Ko Y."/>
            <person name="Kim J.-H."/>
        </authorList>
    </citation>
    <scope>NUCLEOTIDE SEQUENCE [LARGE SCALE GENOMIC DNA]</scope>
    <source>
        <strain evidence="8 9">D13</strain>
    </source>
</reference>
<feature type="region of interest" description="Disordered" evidence="3">
    <location>
        <begin position="28"/>
        <end position="67"/>
    </location>
</feature>
<dbReference type="Gene3D" id="2.40.420.20">
    <property type="match status" value="1"/>
</dbReference>
<dbReference type="PANTHER" id="PTHR30097:SF4">
    <property type="entry name" value="SLR6042 PROTEIN"/>
    <property type="match status" value="1"/>
</dbReference>
<feature type="chain" id="PRO_5015139570" evidence="4">
    <location>
        <begin position="21"/>
        <end position="401"/>
    </location>
</feature>
<evidence type="ECO:0000256" key="2">
    <source>
        <dbReference type="ARBA" id="ARBA00022448"/>
    </source>
</evidence>
<comment type="similarity">
    <text evidence="1">Belongs to the membrane fusion protein (MFP) (TC 8.A.1) family.</text>
</comment>
<feature type="domain" description="CzcB-like C-terminal circularly permuted SH3-like" evidence="7">
    <location>
        <begin position="326"/>
        <end position="387"/>
    </location>
</feature>
<dbReference type="Pfam" id="PF25975">
    <property type="entry name" value="CzcB_C"/>
    <property type="match status" value="1"/>
</dbReference>